<name>A0A6L3W416_9ACTN</name>
<keyword evidence="6" id="KW-1185">Reference proteome</keyword>
<protein>
    <submittedName>
        <fullName evidence="5">TetR/AcrR family transcriptional regulator</fullName>
    </submittedName>
</protein>
<dbReference type="InterPro" id="IPR050109">
    <property type="entry name" value="HTH-type_TetR-like_transc_reg"/>
</dbReference>
<dbReference type="AlphaFoldDB" id="A0A6L3W416"/>
<dbReference type="PANTHER" id="PTHR30055:SF146">
    <property type="entry name" value="HTH-TYPE TRANSCRIPTIONAL DUAL REGULATOR CECR"/>
    <property type="match status" value="1"/>
</dbReference>
<dbReference type="Proteomes" id="UP000483004">
    <property type="component" value="Unassembled WGS sequence"/>
</dbReference>
<keyword evidence="1 2" id="KW-0238">DNA-binding</keyword>
<reference evidence="5 6" key="1">
    <citation type="submission" date="2019-09" db="EMBL/GenBank/DDBJ databases">
        <title>Actinomadura physcomitrii sp. nov., a novel actinomycete isolated from moss [Physcomitrium sphaericum (Ludw) Fuernr].</title>
        <authorList>
            <person name="Liu C."/>
            <person name="Zhuang X."/>
        </authorList>
    </citation>
    <scope>NUCLEOTIDE SEQUENCE [LARGE SCALE GENOMIC DNA]</scope>
    <source>
        <strain evidence="5 6">CYP1-1B</strain>
    </source>
</reference>
<feature type="compositionally biased region" description="Basic and acidic residues" evidence="3">
    <location>
        <begin position="186"/>
        <end position="203"/>
    </location>
</feature>
<accession>A0A6L3W416</accession>
<gene>
    <name evidence="5" type="ORF">F9B16_13645</name>
</gene>
<evidence type="ECO:0000256" key="3">
    <source>
        <dbReference type="SAM" id="MobiDB-lite"/>
    </source>
</evidence>
<dbReference type="InterPro" id="IPR009057">
    <property type="entry name" value="Homeodomain-like_sf"/>
</dbReference>
<dbReference type="SUPFAM" id="SSF46689">
    <property type="entry name" value="Homeodomain-like"/>
    <property type="match status" value="1"/>
</dbReference>
<dbReference type="Gene3D" id="1.10.357.10">
    <property type="entry name" value="Tetracycline Repressor, domain 2"/>
    <property type="match status" value="1"/>
</dbReference>
<evidence type="ECO:0000259" key="4">
    <source>
        <dbReference type="PROSITE" id="PS50977"/>
    </source>
</evidence>
<dbReference type="GO" id="GO:0000976">
    <property type="term" value="F:transcription cis-regulatory region binding"/>
    <property type="evidence" value="ECO:0007669"/>
    <property type="project" value="TreeGrafter"/>
</dbReference>
<organism evidence="5 6">
    <name type="scientific">Actinomadura montaniterrae</name>
    <dbReference type="NCBI Taxonomy" id="1803903"/>
    <lineage>
        <taxon>Bacteria</taxon>
        <taxon>Bacillati</taxon>
        <taxon>Actinomycetota</taxon>
        <taxon>Actinomycetes</taxon>
        <taxon>Streptosporangiales</taxon>
        <taxon>Thermomonosporaceae</taxon>
        <taxon>Actinomadura</taxon>
    </lineage>
</organism>
<evidence type="ECO:0000256" key="1">
    <source>
        <dbReference type="ARBA" id="ARBA00023125"/>
    </source>
</evidence>
<feature type="region of interest" description="Disordered" evidence="3">
    <location>
        <begin position="172"/>
        <end position="209"/>
    </location>
</feature>
<dbReference type="RefSeq" id="WP_151540411.1">
    <property type="nucleotide sequence ID" value="NZ_WBMR01000030.1"/>
</dbReference>
<dbReference type="OrthoDB" id="3691941at2"/>
<feature type="domain" description="HTH tetR-type" evidence="4">
    <location>
        <begin position="8"/>
        <end position="68"/>
    </location>
</feature>
<comment type="caution">
    <text evidence="5">The sequence shown here is derived from an EMBL/GenBank/DDBJ whole genome shotgun (WGS) entry which is preliminary data.</text>
</comment>
<dbReference type="EMBL" id="WBMR01000030">
    <property type="protein sequence ID" value="KAB2382774.1"/>
    <property type="molecule type" value="Genomic_DNA"/>
</dbReference>
<dbReference type="PANTHER" id="PTHR30055">
    <property type="entry name" value="HTH-TYPE TRANSCRIPTIONAL REGULATOR RUTR"/>
    <property type="match status" value="1"/>
</dbReference>
<evidence type="ECO:0000313" key="6">
    <source>
        <dbReference type="Proteomes" id="UP000483004"/>
    </source>
</evidence>
<proteinExistence type="predicted"/>
<dbReference type="GO" id="GO:0003700">
    <property type="term" value="F:DNA-binding transcription factor activity"/>
    <property type="evidence" value="ECO:0007669"/>
    <property type="project" value="TreeGrafter"/>
</dbReference>
<dbReference type="Pfam" id="PF00440">
    <property type="entry name" value="TetR_N"/>
    <property type="match status" value="1"/>
</dbReference>
<evidence type="ECO:0000313" key="5">
    <source>
        <dbReference type="EMBL" id="KAB2382774.1"/>
    </source>
</evidence>
<evidence type="ECO:0000256" key="2">
    <source>
        <dbReference type="PROSITE-ProRule" id="PRU00335"/>
    </source>
</evidence>
<sequence length="209" mass="22706">MSPRMSAGERREMAIKAAMAEFASGGYEGTSTAAIAERIGVSQPYMFRLFPTKRALFLAAADRCFSDIETVLRDAAGGLHGKEAMVAMADAYRRLLREDPTLLRFQLKIYGAAVGEDELARLGHHRWARLFRLIGDLSGAPPEEVVRFMAVGTLVNVLTAFKVPHTPGDELGPSLDAWAEGLRGTDPGRFDIDDAGSRPAKEEESPDGP</sequence>
<dbReference type="InterPro" id="IPR001647">
    <property type="entry name" value="HTH_TetR"/>
</dbReference>
<feature type="DNA-binding region" description="H-T-H motif" evidence="2">
    <location>
        <begin position="31"/>
        <end position="50"/>
    </location>
</feature>
<dbReference type="PROSITE" id="PS50977">
    <property type="entry name" value="HTH_TETR_2"/>
    <property type="match status" value="1"/>
</dbReference>